<evidence type="ECO:0000313" key="2">
    <source>
        <dbReference type="Proteomes" id="UP000029391"/>
    </source>
</evidence>
<name>A0A091BD34_9GAMM</name>
<accession>A0A091BD34</accession>
<keyword evidence="2" id="KW-1185">Reference proteome</keyword>
<proteinExistence type="predicted"/>
<dbReference type="AlphaFoldDB" id="A0A091BD34"/>
<dbReference type="EMBL" id="AWXU01000031">
    <property type="protein sequence ID" value="KFN49651.1"/>
    <property type="molecule type" value="Genomic_DNA"/>
</dbReference>
<dbReference type="Proteomes" id="UP000029391">
    <property type="component" value="Unassembled WGS sequence"/>
</dbReference>
<sequence length="232" mass="25236">MAESDFIGIVVTESREEFIVDGFAIGGWSIRVERVLKGRAATMLAVDGGGWGSSPGCCEQGARYLLFSKRGYHVFDPGAGSDPPPVGTDVFVSPVDGKFGTLRVVEDRVEWPATPGLTADPDGRVALALATRLVRRELDTPMPSEEVLDRLEASIELPAGAHRLEEYSRIYASDSAAGTIVGFLMRDVGGRSSRRIWEMPRVFDGGCDVVRLEYVVADDRFHWVACNEASPD</sequence>
<dbReference type="STRING" id="1121013.GCA_000426365_00072"/>
<reference evidence="1 2" key="1">
    <citation type="submission" date="2013-09" db="EMBL/GenBank/DDBJ databases">
        <title>Genome sequencing of Arenimonas composti.</title>
        <authorList>
            <person name="Chen F."/>
            <person name="Wang G."/>
        </authorList>
    </citation>
    <scope>NUCLEOTIDE SEQUENCE [LARGE SCALE GENOMIC DNA]</scope>
    <source>
        <strain evidence="1 2">TR7-09</strain>
    </source>
</reference>
<organism evidence="1 2">
    <name type="scientific">Arenimonas composti TR7-09 = DSM 18010</name>
    <dbReference type="NCBI Taxonomy" id="1121013"/>
    <lineage>
        <taxon>Bacteria</taxon>
        <taxon>Pseudomonadati</taxon>
        <taxon>Pseudomonadota</taxon>
        <taxon>Gammaproteobacteria</taxon>
        <taxon>Lysobacterales</taxon>
        <taxon>Lysobacteraceae</taxon>
        <taxon>Arenimonas</taxon>
    </lineage>
</organism>
<protein>
    <submittedName>
        <fullName evidence="1">Uncharacterized protein</fullName>
    </submittedName>
</protein>
<evidence type="ECO:0000313" key="1">
    <source>
        <dbReference type="EMBL" id="KFN49651.1"/>
    </source>
</evidence>
<comment type="caution">
    <text evidence="1">The sequence shown here is derived from an EMBL/GenBank/DDBJ whole genome shotgun (WGS) entry which is preliminary data.</text>
</comment>
<gene>
    <name evidence="1" type="ORF">P873_09800</name>
</gene>